<keyword evidence="2 3" id="KW-0119">Carbohydrate metabolism</keyword>
<feature type="active site" description="Proton acceptor; for ring-opening step" evidence="3">
    <location>
        <position position="141"/>
    </location>
</feature>
<dbReference type="EMBL" id="LXWF01000040">
    <property type="protein sequence ID" value="ORC16518.1"/>
    <property type="molecule type" value="Genomic_DNA"/>
</dbReference>
<dbReference type="InterPro" id="IPR018321">
    <property type="entry name" value="Glucosamine6P_isomerase_CS"/>
</dbReference>
<dbReference type="GO" id="GO:0006043">
    <property type="term" value="P:glucosamine catabolic process"/>
    <property type="evidence" value="ECO:0007669"/>
    <property type="project" value="TreeGrafter"/>
</dbReference>
<evidence type="ECO:0000256" key="1">
    <source>
        <dbReference type="ARBA" id="ARBA00022801"/>
    </source>
</evidence>
<accession>A0A1Y1RNX8</accession>
<keyword evidence="3" id="KW-0021">Allosteric enzyme</keyword>
<dbReference type="GO" id="GO:0042802">
    <property type="term" value="F:identical protein binding"/>
    <property type="evidence" value="ECO:0007669"/>
    <property type="project" value="TreeGrafter"/>
</dbReference>
<dbReference type="NCBIfam" id="NF001684">
    <property type="entry name" value="PRK00443.1-4"/>
    <property type="match status" value="1"/>
</dbReference>
<feature type="active site" description="For ring-opening step" evidence="3">
    <location>
        <position position="139"/>
    </location>
</feature>
<dbReference type="InterPro" id="IPR004547">
    <property type="entry name" value="Glucosamine6P_isomerase"/>
</dbReference>
<dbReference type="PANTHER" id="PTHR11280">
    <property type="entry name" value="GLUCOSAMINE-6-PHOSPHATE ISOMERASE"/>
    <property type="match status" value="1"/>
</dbReference>
<dbReference type="GO" id="GO:0019262">
    <property type="term" value="P:N-acetylneuraminate catabolic process"/>
    <property type="evidence" value="ECO:0007669"/>
    <property type="project" value="UniProtKB-UniRule"/>
</dbReference>
<keyword evidence="1 3" id="KW-0378">Hydrolase</keyword>
<dbReference type="CDD" id="cd01399">
    <property type="entry name" value="GlcN6P_deaminase"/>
    <property type="match status" value="1"/>
</dbReference>
<dbReference type="EC" id="3.5.99.6" evidence="3"/>
<evidence type="ECO:0000256" key="3">
    <source>
        <dbReference type="HAMAP-Rule" id="MF_01241"/>
    </source>
</evidence>
<feature type="site" description="Part of the allosteric site" evidence="3">
    <location>
        <position position="159"/>
    </location>
</feature>
<feature type="site" description="Part of the allosteric site" evidence="3">
    <location>
        <position position="158"/>
    </location>
</feature>
<keyword evidence="6" id="KW-1185">Reference proteome</keyword>
<comment type="catalytic activity">
    <reaction evidence="3">
        <text>alpha-D-glucosamine 6-phosphate + H2O = beta-D-fructose 6-phosphate + NH4(+)</text>
        <dbReference type="Rhea" id="RHEA:12172"/>
        <dbReference type="ChEBI" id="CHEBI:15377"/>
        <dbReference type="ChEBI" id="CHEBI:28938"/>
        <dbReference type="ChEBI" id="CHEBI:57634"/>
        <dbReference type="ChEBI" id="CHEBI:75989"/>
        <dbReference type="EC" id="3.5.99.6"/>
    </reaction>
</comment>
<dbReference type="GO" id="GO:0004342">
    <property type="term" value="F:glucosamine-6-phosphate deaminase activity"/>
    <property type="evidence" value="ECO:0007669"/>
    <property type="project" value="UniProtKB-UniRule"/>
</dbReference>
<feature type="active site" description="Proton acceptor; for enolization step" evidence="3">
    <location>
        <position position="70"/>
    </location>
</feature>
<dbReference type="AlphaFoldDB" id="A0A1Y1RNX8"/>
<dbReference type="GO" id="GO:0005737">
    <property type="term" value="C:cytoplasm"/>
    <property type="evidence" value="ECO:0007669"/>
    <property type="project" value="TreeGrafter"/>
</dbReference>
<evidence type="ECO:0000256" key="2">
    <source>
        <dbReference type="ARBA" id="ARBA00023277"/>
    </source>
</evidence>
<dbReference type="HAMAP" id="MF_01241">
    <property type="entry name" value="GlcN6P_deamin"/>
    <property type="match status" value="1"/>
</dbReference>
<dbReference type="GO" id="GO:0006046">
    <property type="term" value="P:N-acetylglucosamine catabolic process"/>
    <property type="evidence" value="ECO:0007669"/>
    <property type="project" value="UniProtKB-UniRule"/>
</dbReference>
<protein>
    <recommendedName>
        <fullName evidence="3">Glucosamine-6-phosphate deaminase</fullName>
        <ecNumber evidence="3">3.5.99.6</ecNumber>
    </recommendedName>
    <alternativeName>
        <fullName evidence="3">GlcN6P deaminase</fullName>
        <shortName evidence="3">GNPDA</shortName>
    </alternativeName>
    <alternativeName>
        <fullName evidence="3">Glucosamine-6-phosphate isomerase</fullName>
    </alternativeName>
</protein>
<evidence type="ECO:0000259" key="4">
    <source>
        <dbReference type="Pfam" id="PF01182"/>
    </source>
</evidence>
<comment type="pathway">
    <text evidence="3">Amino-sugar metabolism; N-acetylneuraminate degradation; D-fructose 6-phosphate from N-acetylneuraminate: step 5/5.</text>
</comment>
<dbReference type="InterPro" id="IPR037171">
    <property type="entry name" value="NagB/RpiA_transferase-like"/>
</dbReference>
<dbReference type="SUPFAM" id="SSF100950">
    <property type="entry name" value="NagB/RpiA/CoA transferase-like"/>
    <property type="match status" value="1"/>
</dbReference>
<dbReference type="GO" id="GO:0005975">
    <property type="term" value="P:carbohydrate metabolic process"/>
    <property type="evidence" value="ECO:0007669"/>
    <property type="project" value="InterPro"/>
</dbReference>
<dbReference type="Proteomes" id="UP000192359">
    <property type="component" value="Unassembled WGS sequence"/>
</dbReference>
<comment type="similarity">
    <text evidence="3">Belongs to the glucosamine/galactosamine-6-phosphate isomerase family. NagB subfamily.</text>
</comment>
<comment type="caution">
    <text evidence="3">Lacks conserved residue(s) required for the propagation of feature annotation.</text>
</comment>
<dbReference type="Gene3D" id="3.40.50.1360">
    <property type="match status" value="1"/>
</dbReference>
<organism evidence="5 6">
    <name type="scientific">Rothia nasimurium</name>
    <dbReference type="NCBI Taxonomy" id="85336"/>
    <lineage>
        <taxon>Bacteria</taxon>
        <taxon>Bacillati</taxon>
        <taxon>Actinomycetota</taxon>
        <taxon>Actinomycetes</taxon>
        <taxon>Micrococcales</taxon>
        <taxon>Micrococcaceae</taxon>
        <taxon>Rothia</taxon>
    </lineage>
</organism>
<feature type="site" description="Part of the allosteric site" evidence="3">
    <location>
        <position position="156"/>
    </location>
</feature>
<gene>
    <name evidence="3" type="primary">nagB</name>
    <name evidence="5" type="ORF">A7979_04170</name>
</gene>
<comment type="activity regulation">
    <text evidence="3">Allosterically activated by N-acetylglucosamine 6-phosphate (GlcNAc6P).</text>
</comment>
<dbReference type="Pfam" id="PF01182">
    <property type="entry name" value="Glucosamine_iso"/>
    <property type="match status" value="1"/>
</dbReference>
<comment type="function">
    <text evidence="3">Catalyzes the reversible isomerization-deamination of glucosamine 6-phosphate (GlcN6P) to form fructose 6-phosphate (Fru6P) and ammonium ion.</text>
</comment>
<feature type="active site" description="For ring-opening step" evidence="3">
    <location>
        <position position="146"/>
    </location>
</feature>
<proteinExistence type="inferred from homology"/>
<name>A0A1Y1RNX8_9MICC</name>
<dbReference type="RefSeq" id="WP_083092093.1">
    <property type="nucleotide sequence ID" value="NZ_LXWF01000040.1"/>
</dbReference>
<sequence length="269" mass="28254">MEIIICDSKDQAGAYAASLIAMVTERNNQRGLSTVWGVATGSSPESTYEHLAARVQAGLNVGAVSAFALDEYVGLDPAHPESYHSVINDQVVQKVGLSAERVHVLNGMAEDIPAECAAYEADMKAEGGVDVQILGIGANGHIGFNEPGSSLASRTRIKTLAPKTVADNARFFDGDTSKVPVHCLTQGIGTIMEARKIVLVADGEKKAAAIAGMAEGPVAASCPGSILQMHPDVTVVIDEAAASQLKNAEYYRFAQSNIPFFQKPENIGA</sequence>
<feature type="domain" description="Glucosamine/galactosamine-6-phosphate isomerase" evidence="4">
    <location>
        <begin position="10"/>
        <end position="229"/>
    </location>
</feature>
<evidence type="ECO:0000313" key="6">
    <source>
        <dbReference type="Proteomes" id="UP000192359"/>
    </source>
</evidence>
<dbReference type="OrthoDB" id="9791139at2"/>
<dbReference type="UniPathway" id="UPA00629">
    <property type="reaction ID" value="UER00684"/>
</dbReference>
<dbReference type="InterPro" id="IPR006148">
    <property type="entry name" value="Glc/Gal-6P_isomerase"/>
</dbReference>
<evidence type="ECO:0000313" key="5">
    <source>
        <dbReference type="EMBL" id="ORC16518.1"/>
    </source>
</evidence>
<reference evidence="5 6" key="1">
    <citation type="submission" date="2016-05" db="EMBL/GenBank/DDBJ databases">
        <title>Draft genome sequence of a porcine commensal Rothia nasimurium.</title>
        <authorList>
            <person name="Gaiser R.A."/>
            <person name="Van Baarlen P."/>
            <person name="Wells J.M."/>
        </authorList>
    </citation>
    <scope>NUCLEOTIDE SEQUENCE [LARGE SCALE GENOMIC DNA]</scope>
    <source>
        <strain evidence="5 6">PT-32</strain>
    </source>
</reference>
<dbReference type="PROSITE" id="PS01161">
    <property type="entry name" value="GLC_GALNAC_ISOMERASE"/>
    <property type="match status" value="1"/>
</dbReference>
<dbReference type="NCBIfam" id="TIGR00502">
    <property type="entry name" value="nagB"/>
    <property type="match status" value="1"/>
</dbReference>
<dbReference type="PANTHER" id="PTHR11280:SF5">
    <property type="entry name" value="GLUCOSAMINE-6-PHOSPHATE ISOMERASE"/>
    <property type="match status" value="1"/>
</dbReference>
<comment type="caution">
    <text evidence="5">The sequence shown here is derived from an EMBL/GenBank/DDBJ whole genome shotgun (WGS) entry which is preliminary data.</text>
</comment>
<feature type="site" description="Part of the allosteric site" evidence="3">
    <location>
        <position position="149"/>
    </location>
</feature>